<evidence type="ECO:0000313" key="1">
    <source>
        <dbReference type="EnsemblMetazoa" id="OVOC12879.1"/>
    </source>
</evidence>
<reference evidence="2" key="1">
    <citation type="submission" date="2013-10" db="EMBL/GenBank/DDBJ databases">
        <title>Genome sequencing of Onchocerca volvulus.</title>
        <authorList>
            <person name="Cotton J."/>
            <person name="Tsai J."/>
            <person name="Stanley E."/>
            <person name="Tracey A."/>
            <person name="Holroyd N."/>
            <person name="Lustigman S."/>
            <person name="Berriman M."/>
        </authorList>
    </citation>
    <scope>NUCLEOTIDE SEQUENCE</scope>
</reference>
<dbReference type="AlphaFoldDB" id="A0A8R1XNJ5"/>
<accession>A0A8R1XNJ5</accession>
<reference evidence="1" key="2">
    <citation type="submission" date="2022-06" db="UniProtKB">
        <authorList>
            <consortium name="EnsemblMetazoa"/>
        </authorList>
    </citation>
    <scope>IDENTIFICATION</scope>
</reference>
<protein>
    <submittedName>
        <fullName evidence="1">Uncharacterized protein</fullName>
    </submittedName>
</protein>
<proteinExistence type="predicted"/>
<dbReference type="Proteomes" id="UP000024404">
    <property type="component" value="Unassembled WGS sequence"/>
</dbReference>
<organism evidence="1 2">
    <name type="scientific">Onchocerca volvulus</name>
    <dbReference type="NCBI Taxonomy" id="6282"/>
    <lineage>
        <taxon>Eukaryota</taxon>
        <taxon>Metazoa</taxon>
        <taxon>Ecdysozoa</taxon>
        <taxon>Nematoda</taxon>
        <taxon>Chromadorea</taxon>
        <taxon>Rhabditida</taxon>
        <taxon>Spirurina</taxon>
        <taxon>Spiruromorpha</taxon>
        <taxon>Filarioidea</taxon>
        <taxon>Onchocercidae</taxon>
        <taxon>Onchocerca</taxon>
    </lineage>
</organism>
<keyword evidence="2" id="KW-1185">Reference proteome</keyword>
<evidence type="ECO:0000313" key="2">
    <source>
        <dbReference type="Proteomes" id="UP000024404"/>
    </source>
</evidence>
<name>A0A8R1XNJ5_ONCVO</name>
<sequence>MLTSMNCLYRVIPATSGRRFVMSITMSRSALEGKKLREVAYPIAGKKPKLMKDSREAVSIIKS</sequence>
<dbReference type="EMBL" id="CMVM020000861">
    <property type="status" value="NOT_ANNOTATED_CDS"/>
    <property type="molecule type" value="Genomic_DNA"/>
</dbReference>
<dbReference type="EnsemblMetazoa" id="OVOC12879.1">
    <property type="protein sequence ID" value="OVOC12879.1"/>
    <property type="gene ID" value="WBGene00249688"/>
</dbReference>